<dbReference type="AlphaFoldDB" id="A0A2A9EZA0"/>
<dbReference type="GO" id="GO:0016020">
    <property type="term" value="C:membrane"/>
    <property type="evidence" value="ECO:0007669"/>
    <property type="project" value="UniProtKB-SubCell"/>
</dbReference>
<evidence type="ECO:0000256" key="5">
    <source>
        <dbReference type="SAM" id="MobiDB-lite"/>
    </source>
</evidence>
<dbReference type="Pfam" id="PF05154">
    <property type="entry name" value="TM2"/>
    <property type="match status" value="1"/>
</dbReference>
<feature type="compositionally biased region" description="Basic and acidic residues" evidence="5">
    <location>
        <begin position="17"/>
        <end position="26"/>
    </location>
</feature>
<feature type="domain" description="TM2" evidence="7">
    <location>
        <begin position="98"/>
        <end position="149"/>
    </location>
</feature>
<reference evidence="8 9" key="1">
    <citation type="submission" date="2017-10" db="EMBL/GenBank/DDBJ databases">
        <title>Sequencing the genomes of 1000 actinobacteria strains.</title>
        <authorList>
            <person name="Klenk H.-P."/>
        </authorList>
    </citation>
    <scope>NUCLEOTIDE SEQUENCE [LARGE SCALE GENOMIC DNA]</scope>
    <source>
        <strain evidence="8 9">DSM 21863</strain>
    </source>
</reference>
<dbReference type="EMBL" id="PDJJ01000001">
    <property type="protein sequence ID" value="PFG43642.1"/>
    <property type="molecule type" value="Genomic_DNA"/>
</dbReference>
<name>A0A2A9EZA0_9MICO</name>
<proteinExistence type="predicted"/>
<keyword evidence="2 6" id="KW-0812">Transmembrane</keyword>
<comment type="subcellular location">
    <subcellularLocation>
        <location evidence="1">Membrane</location>
        <topology evidence="1">Multi-pass membrane protein</topology>
    </subcellularLocation>
</comment>
<protein>
    <submittedName>
        <fullName evidence="8">TM2 domain-containing membrane protein YozV</fullName>
    </submittedName>
</protein>
<dbReference type="Proteomes" id="UP000224130">
    <property type="component" value="Unassembled WGS sequence"/>
</dbReference>
<accession>A0A2A9EZA0</accession>
<feature type="compositionally biased region" description="Pro residues" evidence="5">
    <location>
        <begin position="44"/>
        <end position="63"/>
    </location>
</feature>
<evidence type="ECO:0000313" key="8">
    <source>
        <dbReference type="EMBL" id="PFG43642.1"/>
    </source>
</evidence>
<keyword evidence="4 6" id="KW-0472">Membrane</keyword>
<keyword evidence="3 6" id="KW-1133">Transmembrane helix</keyword>
<feature type="transmembrane region" description="Helical" evidence="6">
    <location>
        <begin position="134"/>
        <end position="159"/>
    </location>
</feature>
<evidence type="ECO:0000256" key="4">
    <source>
        <dbReference type="ARBA" id="ARBA00023136"/>
    </source>
</evidence>
<gene>
    <name evidence="8" type="ORF">ATJ88_2348</name>
</gene>
<dbReference type="InterPro" id="IPR007829">
    <property type="entry name" value="TM2"/>
</dbReference>
<evidence type="ECO:0000313" key="9">
    <source>
        <dbReference type="Proteomes" id="UP000224130"/>
    </source>
</evidence>
<evidence type="ECO:0000256" key="3">
    <source>
        <dbReference type="ARBA" id="ARBA00022989"/>
    </source>
</evidence>
<feature type="region of interest" description="Disordered" evidence="5">
    <location>
        <begin position="1"/>
        <end position="63"/>
    </location>
</feature>
<organism evidence="8 9">
    <name type="scientific">Isoptericola jiangsuensis</name>
    <dbReference type="NCBI Taxonomy" id="548579"/>
    <lineage>
        <taxon>Bacteria</taxon>
        <taxon>Bacillati</taxon>
        <taxon>Actinomycetota</taxon>
        <taxon>Actinomycetes</taxon>
        <taxon>Micrococcales</taxon>
        <taxon>Promicromonosporaceae</taxon>
        <taxon>Isoptericola</taxon>
    </lineage>
</organism>
<feature type="transmembrane region" description="Helical" evidence="6">
    <location>
        <begin position="100"/>
        <end position="122"/>
    </location>
</feature>
<evidence type="ECO:0000256" key="1">
    <source>
        <dbReference type="ARBA" id="ARBA00004141"/>
    </source>
</evidence>
<keyword evidence="9" id="KW-1185">Reference proteome</keyword>
<evidence type="ECO:0000259" key="7">
    <source>
        <dbReference type="Pfam" id="PF05154"/>
    </source>
</evidence>
<comment type="caution">
    <text evidence="8">The sequence shown here is derived from an EMBL/GenBank/DDBJ whole genome shotgun (WGS) entry which is preliminary data.</text>
</comment>
<feature type="compositionally biased region" description="Pro residues" evidence="5">
    <location>
        <begin position="1"/>
        <end position="15"/>
    </location>
</feature>
<sequence length="180" mass="18353">MSNPVPGPDGAPPPQDATDRSIDHRPPVPPRALPPAAAGGHGVPHPPPAVPGPPGGYGPPPPYGAPPPYGPPAPYGYGAPGQYLPPGYGAPAGWSHRTKVAAGLLQLLPGIFLGLGGIGRCYTGHIGLGVTHIVLSVLGWITIWAFIGFPLVIACWIWAVVDGIVLLSGQPRDADGLLLR</sequence>
<evidence type="ECO:0000256" key="6">
    <source>
        <dbReference type="SAM" id="Phobius"/>
    </source>
</evidence>
<evidence type="ECO:0000256" key="2">
    <source>
        <dbReference type="ARBA" id="ARBA00022692"/>
    </source>
</evidence>